<keyword evidence="3" id="KW-1003">Cell membrane</keyword>
<feature type="transmembrane region" description="Helical" evidence="7">
    <location>
        <begin position="251"/>
        <end position="273"/>
    </location>
</feature>
<dbReference type="InterPro" id="IPR000515">
    <property type="entry name" value="MetI-like"/>
</dbReference>
<dbReference type="Pfam" id="PF00528">
    <property type="entry name" value="BPD_transp_1"/>
    <property type="match status" value="1"/>
</dbReference>
<name>A0A917E4Z5_9BACL</name>
<dbReference type="PANTHER" id="PTHR30193:SF37">
    <property type="entry name" value="INNER MEMBRANE ABC TRANSPORTER PERMEASE PROTEIN YCJO"/>
    <property type="match status" value="1"/>
</dbReference>
<reference evidence="9" key="1">
    <citation type="journal article" date="2014" name="Int. J. Syst. Evol. Microbiol.">
        <title>Complete genome sequence of Corynebacterium casei LMG S-19264T (=DSM 44701T), isolated from a smear-ripened cheese.</title>
        <authorList>
            <consortium name="US DOE Joint Genome Institute (JGI-PGF)"/>
            <person name="Walter F."/>
            <person name="Albersmeier A."/>
            <person name="Kalinowski J."/>
            <person name="Ruckert C."/>
        </authorList>
    </citation>
    <scope>NUCLEOTIDE SEQUENCE</scope>
    <source>
        <strain evidence="9">CGMCC 1.15178</strain>
    </source>
</reference>
<evidence type="ECO:0000256" key="6">
    <source>
        <dbReference type="ARBA" id="ARBA00023136"/>
    </source>
</evidence>
<dbReference type="AlphaFoldDB" id="A0A917E4Z5"/>
<dbReference type="CDD" id="cd06261">
    <property type="entry name" value="TM_PBP2"/>
    <property type="match status" value="1"/>
</dbReference>
<dbReference type="EMBL" id="BMHP01000016">
    <property type="protein sequence ID" value="GGE01417.1"/>
    <property type="molecule type" value="Genomic_DNA"/>
</dbReference>
<evidence type="ECO:0000256" key="7">
    <source>
        <dbReference type="RuleBase" id="RU363032"/>
    </source>
</evidence>
<feature type="transmembrane region" description="Helical" evidence="7">
    <location>
        <begin position="98"/>
        <end position="118"/>
    </location>
</feature>
<feature type="transmembrane region" description="Helical" evidence="7">
    <location>
        <begin position="145"/>
        <end position="167"/>
    </location>
</feature>
<keyword evidence="4 7" id="KW-0812">Transmembrane</keyword>
<evidence type="ECO:0000313" key="10">
    <source>
        <dbReference type="Proteomes" id="UP000612456"/>
    </source>
</evidence>
<feature type="transmembrane region" description="Helical" evidence="7">
    <location>
        <begin position="12"/>
        <end position="36"/>
    </location>
</feature>
<dbReference type="Proteomes" id="UP000612456">
    <property type="component" value="Unassembled WGS sequence"/>
</dbReference>
<dbReference type="GO" id="GO:0055085">
    <property type="term" value="P:transmembrane transport"/>
    <property type="evidence" value="ECO:0007669"/>
    <property type="project" value="InterPro"/>
</dbReference>
<protein>
    <submittedName>
        <fullName evidence="9">Sugar ABC transporter permease</fullName>
    </submittedName>
</protein>
<keyword evidence="6 7" id="KW-0472">Membrane</keyword>
<comment type="caution">
    <text evidence="9">The sequence shown here is derived from an EMBL/GenBank/DDBJ whole genome shotgun (WGS) entry which is preliminary data.</text>
</comment>
<evidence type="ECO:0000256" key="4">
    <source>
        <dbReference type="ARBA" id="ARBA00022692"/>
    </source>
</evidence>
<evidence type="ECO:0000256" key="5">
    <source>
        <dbReference type="ARBA" id="ARBA00022989"/>
    </source>
</evidence>
<keyword evidence="5 7" id="KW-1133">Transmembrane helix</keyword>
<gene>
    <name evidence="9" type="ORF">GCM10010911_70350</name>
</gene>
<reference evidence="9" key="2">
    <citation type="submission" date="2020-09" db="EMBL/GenBank/DDBJ databases">
        <authorList>
            <person name="Sun Q."/>
            <person name="Zhou Y."/>
        </authorList>
    </citation>
    <scope>NUCLEOTIDE SEQUENCE</scope>
    <source>
        <strain evidence="9">CGMCC 1.15178</strain>
    </source>
</reference>
<evidence type="ECO:0000259" key="8">
    <source>
        <dbReference type="PROSITE" id="PS50928"/>
    </source>
</evidence>
<organism evidence="9 10">
    <name type="scientific">Paenibacillus nasutitermitis</name>
    <dbReference type="NCBI Taxonomy" id="1652958"/>
    <lineage>
        <taxon>Bacteria</taxon>
        <taxon>Bacillati</taxon>
        <taxon>Bacillota</taxon>
        <taxon>Bacilli</taxon>
        <taxon>Bacillales</taxon>
        <taxon>Paenibacillaceae</taxon>
        <taxon>Paenibacillus</taxon>
    </lineage>
</organism>
<evidence type="ECO:0000256" key="3">
    <source>
        <dbReference type="ARBA" id="ARBA00022475"/>
    </source>
</evidence>
<feature type="transmembrane region" description="Helical" evidence="7">
    <location>
        <begin position="56"/>
        <end position="78"/>
    </location>
</feature>
<comment type="subcellular location">
    <subcellularLocation>
        <location evidence="1 7">Cell membrane</location>
        <topology evidence="1 7">Multi-pass membrane protein</topology>
    </subcellularLocation>
</comment>
<dbReference type="InterPro" id="IPR051393">
    <property type="entry name" value="ABC_transporter_permease"/>
</dbReference>
<dbReference type="Gene3D" id="1.10.3720.10">
    <property type="entry name" value="MetI-like"/>
    <property type="match status" value="1"/>
</dbReference>
<feature type="domain" description="ABC transmembrane type-1" evidence="8">
    <location>
        <begin position="61"/>
        <end position="272"/>
    </location>
</feature>
<keyword evidence="10" id="KW-1185">Reference proteome</keyword>
<dbReference type="SUPFAM" id="SSF161098">
    <property type="entry name" value="MetI-like"/>
    <property type="match status" value="1"/>
</dbReference>
<comment type="similarity">
    <text evidence="7">Belongs to the binding-protein-dependent transport system permease family.</text>
</comment>
<evidence type="ECO:0000256" key="2">
    <source>
        <dbReference type="ARBA" id="ARBA00022448"/>
    </source>
</evidence>
<dbReference type="GO" id="GO:0005886">
    <property type="term" value="C:plasma membrane"/>
    <property type="evidence" value="ECO:0007669"/>
    <property type="project" value="UniProtKB-SubCell"/>
</dbReference>
<dbReference type="PANTHER" id="PTHR30193">
    <property type="entry name" value="ABC TRANSPORTER PERMEASE PROTEIN"/>
    <property type="match status" value="1"/>
</dbReference>
<feature type="transmembrane region" description="Helical" evidence="7">
    <location>
        <begin position="199"/>
        <end position="219"/>
    </location>
</feature>
<evidence type="ECO:0000313" key="9">
    <source>
        <dbReference type="EMBL" id="GGE01417.1"/>
    </source>
</evidence>
<sequence>MLAAMFLAPSVLSFVVFKYVPMLYAIFMSLFDFSIMNPPGPFVGLSNFTHLFKSSLFQTALYNTFVIALLSLVMTFWIPIMQAMLLIDIRRGNMLLRFLYLLPAAVPSIAAVLIWKWLYNPDYGLLNAILERIGLPAVGWLNDPAIAKFSLVLPGVLGGGLAVLIYYSALQGVSREIVESSTIDGAGPWRRMVSIYLPGLKFIIGIQFIQFLATAFLAFDNIYVMTGGGPANSTNVMSLMVYNSAFKQNQFGMAGAISFIIFVIVAIITFIQIKVSNKE</sequence>
<evidence type="ECO:0000256" key="1">
    <source>
        <dbReference type="ARBA" id="ARBA00004651"/>
    </source>
</evidence>
<keyword evidence="2 7" id="KW-0813">Transport</keyword>
<dbReference type="InterPro" id="IPR035906">
    <property type="entry name" value="MetI-like_sf"/>
</dbReference>
<proteinExistence type="inferred from homology"/>
<accession>A0A917E4Z5</accession>
<dbReference type="PROSITE" id="PS50928">
    <property type="entry name" value="ABC_TM1"/>
    <property type="match status" value="1"/>
</dbReference>